<dbReference type="EMBL" id="JBHRYO010000002">
    <property type="protein sequence ID" value="MFC3757841.1"/>
    <property type="molecule type" value="Genomic_DNA"/>
</dbReference>
<dbReference type="SUPFAM" id="SSF56601">
    <property type="entry name" value="beta-lactamase/transpeptidase-like"/>
    <property type="match status" value="1"/>
</dbReference>
<keyword evidence="3" id="KW-1185">Reference proteome</keyword>
<accession>A0ABV7XXU9</accession>
<keyword evidence="2" id="KW-0378">Hydrolase</keyword>
<dbReference type="RefSeq" id="WP_378170723.1">
    <property type="nucleotide sequence ID" value="NZ_JBHRYO010000002.1"/>
</dbReference>
<evidence type="ECO:0000259" key="1">
    <source>
        <dbReference type="Pfam" id="PF00144"/>
    </source>
</evidence>
<dbReference type="Pfam" id="PF00144">
    <property type="entry name" value="Beta-lactamase"/>
    <property type="match status" value="1"/>
</dbReference>
<gene>
    <name evidence="2" type="ORF">ACFONJ_17815</name>
</gene>
<dbReference type="InterPro" id="IPR001466">
    <property type="entry name" value="Beta-lactam-related"/>
</dbReference>
<name>A0ABV7XXU9_9FLAO</name>
<reference evidence="3" key="1">
    <citation type="journal article" date="2019" name="Int. J. Syst. Evol. Microbiol.">
        <title>The Global Catalogue of Microorganisms (GCM) 10K type strain sequencing project: providing services to taxonomists for standard genome sequencing and annotation.</title>
        <authorList>
            <consortium name="The Broad Institute Genomics Platform"/>
            <consortium name="The Broad Institute Genome Sequencing Center for Infectious Disease"/>
            <person name="Wu L."/>
            <person name="Ma J."/>
        </authorList>
    </citation>
    <scope>NUCLEOTIDE SEQUENCE [LARGE SCALE GENOMIC DNA]</scope>
    <source>
        <strain evidence="3">CECT 7798</strain>
    </source>
</reference>
<organism evidence="2 3">
    <name type="scientific">Chryseobacterium tructae</name>
    <dbReference type="NCBI Taxonomy" id="1037380"/>
    <lineage>
        <taxon>Bacteria</taxon>
        <taxon>Pseudomonadati</taxon>
        <taxon>Bacteroidota</taxon>
        <taxon>Flavobacteriia</taxon>
        <taxon>Flavobacteriales</taxon>
        <taxon>Weeksellaceae</taxon>
        <taxon>Chryseobacterium group</taxon>
        <taxon>Chryseobacterium</taxon>
    </lineage>
</organism>
<dbReference type="PANTHER" id="PTHR46825">
    <property type="entry name" value="D-ALANYL-D-ALANINE-CARBOXYPEPTIDASE/ENDOPEPTIDASE AMPH"/>
    <property type="match status" value="1"/>
</dbReference>
<dbReference type="InterPro" id="IPR012338">
    <property type="entry name" value="Beta-lactam/transpept-like"/>
</dbReference>
<dbReference type="PANTHER" id="PTHR46825:SF9">
    <property type="entry name" value="BETA-LACTAMASE-RELATED DOMAIN-CONTAINING PROTEIN"/>
    <property type="match status" value="1"/>
</dbReference>
<evidence type="ECO:0000313" key="3">
    <source>
        <dbReference type="Proteomes" id="UP001595735"/>
    </source>
</evidence>
<proteinExistence type="predicted"/>
<dbReference type="InterPro" id="IPR050491">
    <property type="entry name" value="AmpC-like"/>
</dbReference>
<sequence>MKTSIQFILFLFCILNGGISFGQTVQKNELEKADSIINTYSQTNAPGMAVGIVKNSKVIYKKMYGLANLEDQIPVKDSTAFDIASISKQFTAFVALLAEKEGRLSFNDDIRIYLPELKHLPYKITIRQLANHTHGLPDFTSIKRMQGFGDEVRVTNAEAVKTVLAIKNFNFPPGQQYKYNNTGFMLLAEILHRIYKKEFNEIVKEYIFNPLQMNHTNAIDDPEKIIPNKAYSYQEKNGVFSKYSLGQMENGSSNIFTTLNDLCKWAINFQSPVIGSREIYNTMQQNTVLNTGERIEYGLGLQTGKYKGLDIVFHGGGTAGYRAYILHIPAYNLSIVLTGNKGTFDGLLIAYKLVDLFLKEHENLPSLPKKIAYTPAELKSFEGTYEMNPGNYLTIHSEGNNLYMEGDKTPLTIVGDNKFGISAIPTASLTFYHESAKLSIGDFIFTCKKITLKPLREDKIDLHQFTGYYKNEEFNTIYQLVLEEGRLIARHSMNNKVRLYPLSPETLYSHQSFFGQLDFKYDKKNKIKGFMLSGVNMSNIEFKKIK</sequence>
<feature type="domain" description="Beta-lactamase-related" evidence="1">
    <location>
        <begin position="38"/>
        <end position="343"/>
    </location>
</feature>
<comment type="caution">
    <text evidence="2">The sequence shown here is derived from an EMBL/GenBank/DDBJ whole genome shotgun (WGS) entry which is preliminary data.</text>
</comment>
<evidence type="ECO:0000313" key="2">
    <source>
        <dbReference type="EMBL" id="MFC3757841.1"/>
    </source>
</evidence>
<dbReference type="Proteomes" id="UP001595735">
    <property type="component" value="Unassembled WGS sequence"/>
</dbReference>
<dbReference type="GO" id="GO:0016787">
    <property type="term" value="F:hydrolase activity"/>
    <property type="evidence" value="ECO:0007669"/>
    <property type="project" value="UniProtKB-KW"/>
</dbReference>
<protein>
    <submittedName>
        <fullName evidence="2">Serine hydrolase</fullName>
    </submittedName>
</protein>
<dbReference type="Gene3D" id="3.40.710.10">
    <property type="entry name" value="DD-peptidase/beta-lactamase superfamily"/>
    <property type="match status" value="1"/>
</dbReference>